<keyword evidence="1" id="KW-0812">Transmembrane</keyword>
<evidence type="ECO:0000256" key="1">
    <source>
        <dbReference type="SAM" id="Phobius"/>
    </source>
</evidence>
<gene>
    <name evidence="2" type="ordered locus">Gbem_0420</name>
</gene>
<feature type="transmembrane region" description="Helical" evidence="1">
    <location>
        <begin position="181"/>
        <end position="205"/>
    </location>
</feature>
<dbReference type="HOGENOM" id="CLU_640584_0_0_7"/>
<accession>B5EBI0</accession>
<keyword evidence="1" id="KW-0472">Membrane</keyword>
<feature type="transmembrane region" description="Helical" evidence="1">
    <location>
        <begin position="100"/>
        <end position="116"/>
    </location>
</feature>
<feature type="transmembrane region" description="Helical" evidence="1">
    <location>
        <begin position="69"/>
        <end position="88"/>
    </location>
</feature>
<evidence type="ECO:0000313" key="2">
    <source>
        <dbReference type="EMBL" id="ACH37449.1"/>
    </source>
</evidence>
<protein>
    <submittedName>
        <fullName evidence="2">Uncharacterized protein</fullName>
    </submittedName>
</protein>
<evidence type="ECO:0000313" key="3">
    <source>
        <dbReference type="Proteomes" id="UP000008825"/>
    </source>
</evidence>
<dbReference type="AlphaFoldDB" id="B5EBI0"/>
<reference evidence="2 3" key="1">
    <citation type="submission" date="2008-07" db="EMBL/GenBank/DDBJ databases">
        <title>Complete sequence of Geobacter bemidjiensis BEM.</title>
        <authorList>
            <consortium name="US DOE Joint Genome Institute"/>
            <person name="Lucas S."/>
            <person name="Copeland A."/>
            <person name="Lapidus A."/>
            <person name="Glavina del Rio T."/>
            <person name="Dalin E."/>
            <person name="Tice H."/>
            <person name="Bruce D."/>
            <person name="Goodwin L."/>
            <person name="Pitluck S."/>
            <person name="Kiss H."/>
            <person name="Brettin T."/>
            <person name="Detter J.C."/>
            <person name="Han C."/>
            <person name="Kuske C.R."/>
            <person name="Schmutz J."/>
            <person name="Larimer F."/>
            <person name="Land M."/>
            <person name="Hauser L."/>
            <person name="Kyrpides N."/>
            <person name="Lykidis A."/>
            <person name="Lovley D."/>
            <person name="Richardson P."/>
        </authorList>
    </citation>
    <scope>NUCLEOTIDE SEQUENCE [LARGE SCALE GENOMIC DNA]</scope>
    <source>
        <strain evidence="3">ATCC BAA-1014 / DSM 16622 / JCM 12645 / Bem</strain>
    </source>
</reference>
<dbReference type="KEGG" id="gbm:Gbem_0420"/>
<name>B5EBI0_CITBB</name>
<dbReference type="EMBL" id="CP001124">
    <property type="protein sequence ID" value="ACH37449.1"/>
    <property type="molecule type" value="Genomic_DNA"/>
</dbReference>
<proteinExistence type="predicted"/>
<keyword evidence="1" id="KW-1133">Transmembrane helix</keyword>
<dbReference type="STRING" id="404380.Gbem_0420"/>
<dbReference type="Proteomes" id="UP000008825">
    <property type="component" value="Chromosome"/>
</dbReference>
<keyword evidence="3" id="KW-1185">Reference proteome</keyword>
<organism evidence="2 3">
    <name type="scientific">Citrifermentans bemidjiense (strain ATCC BAA-1014 / DSM 16622 / JCM 12645 / Bem)</name>
    <name type="common">Geobacter bemidjiensis</name>
    <dbReference type="NCBI Taxonomy" id="404380"/>
    <lineage>
        <taxon>Bacteria</taxon>
        <taxon>Pseudomonadati</taxon>
        <taxon>Thermodesulfobacteriota</taxon>
        <taxon>Desulfuromonadia</taxon>
        <taxon>Geobacterales</taxon>
        <taxon>Geobacteraceae</taxon>
        <taxon>Citrifermentans</taxon>
    </lineage>
</organism>
<reference evidence="2 3" key="2">
    <citation type="journal article" date="2010" name="BMC Genomics">
        <title>The genome of Geobacter bemidjiensis, exemplar for the subsurface clade of Geobacter species that predominate in Fe(III)-reducing subsurface environments.</title>
        <authorList>
            <person name="Aklujkar M."/>
            <person name="Young N.D."/>
            <person name="Holmes D."/>
            <person name="Chavan M."/>
            <person name="Risso C."/>
            <person name="Kiss H.E."/>
            <person name="Han C.S."/>
            <person name="Land M.L."/>
            <person name="Lovley D.R."/>
        </authorList>
    </citation>
    <scope>NUCLEOTIDE SEQUENCE [LARGE SCALE GENOMIC DNA]</scope>
    <source>
        <strain evidence="3">ATCC BAA-1014 / DSM 16622 / JCM 12645 / Bem</strain>
    </source>
</reference>
<sequence>MRMTNQTDSIERALVAASAWLVEHGFQLNNREWASLILIGVLAAWLLPQPHIRHSIRSVIRSAMSPKLLIIWISYVLWIALFVFLAQWQCLWDQSLTKDTVVWAVTVGFVSLAGFTDAHKPGFFSRAVWKTAGISVLMEYLVNLSAFPLFVEIILQPVIIVFSTAPVLIKTSDEKKKWQGWSSRFFLILAAALLGNTAISLSSAWDSIDFRLFVLRAGWPVGLGLWVLLLVFLWSLVSSYEQAFIRLELARPDPQGVWKVKAGLVLGLGPNLEWIHRAAKGGTHHIARTESVWATVQAAREFKHEQLAKKKAEQSYQADLKRFAGNPDVDEQGRPVDKREFRETREALDWLHTCHMGWFRHAPTVYKHELLDRIGDDFTRQGLQIPSGIVMEVADDGTKWYAWRRTIGGHHFAIGANGDPPNQWRYDGRNPPTGFPGIAPEWGKSPFEADVAPNWHE</sequence>
<dbReference type="eggNOG" id="ENOG503125V">
    <property type="taxonomic scope" value="Bacteria"/>
</dbReference>
<feature type="transmembrane region" description="Helical" evidence="1">
    <location>
        <begin position="217"/>
        <end position="237"/>
    </location>
</feature>